<dbReference type="RefSeq" id="WP_245182343.1">
    <property type="nucleotide sequence ID" value="NZ_JAAOZT010000007.1"/>
</dbReference>
<sequence length="736" mass="80104">MNLFFEESGDFKAGSVLSQQGEAYQVELPTGKRSKIKAKDVLIQYTAPTPQDLLDDAHKIAAEVDVEFLWEVAGQEEFGFAELGVEYFGHAPIPAEAAGLLMCLHSAPIYFYKKGRGRYKAAPEISLRAAQAGLEKKRLLAVVQAQYVAQLVANVLPEIMKPMALQLLYKPDKNSIEYKALDAACQTLQTTPARLMLAVGGIASPKDLHFSKFLFEFFPKGVGFPAITIPSVAALPLADVRAFSIDDVTTTEIDDALSVTTLPDGNLRIGIHIAAPGLAVKRDDAIDAIARHRMSTVYMPGDKITMLPDALVEAFSLDEGKNCPALSLYATLDPLDWRLISTETKAELVPISANLRHNTLDMLVTEEHLTSGDGEYPHKADIAVLWQWISVLEKGRMAKRESFGLRPEQNNRVDFNFYVENDIVTIARRKRGAPLDKIVAELMIFANSTWGKLMNDHGVPGIYRAQGGGSGGWATKMQVRMVTHAAPHQGLGVDQYAWSTSPLRRYTDLVNQWQILACVEGGVAAPLVAPFKQRDADLFAIVSAFDAIYAGYGDFQSTMERYWCLRWLGQEQTKQVEAVVLKDEILRLTEIPLVIKLPGMQQVARGASVKLDLIRWDEVDLSLEVRLLEVLTPPATEGEQIDATGDDEVSEELDAAMDLSHEADVTQVADPGRGAAHGFDALDNVSGAVMEASIGAISSDLGAICGTDGVSHTGASVEEGNGIGDSLDSAAININL</sequence>
<comment type="caution">
    <text evidence="2">The sequence shown here is derived from an EMBL/GenBank/DDBJ whole genome shotgun (WGS) entry which is preliminary data.</text>
</comment>
<dbReference type="GO" id="GO:0005829">
    <property type="term" value="C:cytosol"/>
    <property type="evidence" value="ECO:0007669"/>
    <property type="project" value="TreeGrafter"/>
</dbReference>
<dbReference type="GO" id="GO:0008859">
    <property type="term" value="F:exoribonuclease II activity"/>
    <property type="evidence" value="ECO:0007669"/>
    <property type="project" value="UniProtKB-EC"/>
</dbReference>
<dbReference type="PANTHER" id="PTHR23355:SF9">
    <property type="entry name" value="DIS3-LIKE EXONUCLEASE 2"/>
    <property type="match status" value="1"/>
</dbReference>
<dbReference type="GO" id="GO:0006402">
    <property type="term" value="P:mRNA catabolic process"/>
    <property type="evidence" value="ECO:0007669"/>
    <property type="project" value="TreeGrafter"/>
</dbReference>
<dbReference type="InterPro" id="IPR001900">
    <property type="entry name" value="RNase_II/R"/>
</dbReference>
<dbReference type="SMART" id="SM00955">
    <property type="entry name" value="RNB"/>
    <property type="match status" value="1"/>
</dbReference>
<dbReference type="InterPro" id="IPR050180">
    <property type="entry name" value="RNR_Ribonuclease"/>
</dbReference>
<accession>A0A840RWS1</accession>
<protein>
    <submittedName>
        <fullName evidence="2">Exoribonuclease-2</fullName>
        <ecNumber evidence="2">3.1.13.1</ecNumber>
    </submittedName>
</protein>
<evidence type="ECO:0000313" key="3">
    <source>
        <dbReference type="Proteomes" id="UP000571084"/>
    </source>
</evidence>
<gene>
    <name evidence="2" type="ORF">HNR39_002752</name>
</gene>
<keyword evidence="2" id="KW-0378">Hydrolase</keyword>
<evidence type="ECO:0000313" key="2">
    <source>
        <dbReference type="EMBL" id="MBB5200910.1"/>
    </source>
</evidence>
<dbReference type="EMBL" id="JACHHQ010000005">
    <property type="protein sequence ID" value="MBB5200910.1"/>
    <property type="molecule type" value="Genomic_DNA"/>
</dbReference>
<reference evidence="2 3" key="1">
    <citation type="submission" date="2020-08" db="EMBL/GenBank/DDBJ databases">
        <title>Genomic Encyclopedia of Type Strains, Phase IV (KMG-IV): sequencing the most valuable type-strain genomes for metagenomic binning, comparative biology and taxonomic classification.</title>
        <authorList>
            <person name="Goeker M."/>
        </authorList>
    </citation>
    <scope>NUCLEOTIDE SEQUENCE [LARGE SCALE GENOMIC DNA]</scope>
    <source>
        <strain evidence="2 3">DSM 23240</strain>
    </source>
</reference>
<keyword evidence="3" id="KW-1185">Reference proteome</keyword>
<proteinExistence type="predicted"/>
<dbReference type="Pfam" id="PF00773">
    <property type="entry name" value="RNB"/>
    <property type="match status" value="2"/>
</dbReference>
<feature type="domain" description="RNB" evidence="1">
    <location>
        <begin position="234"/>
        <end position="521"/>
    </location>
</feature>
<name>A0A840RWS1_9BURK</name>
<dbReference type="EC" id="3.1.13.1" evidence="2"/>
<dbReference type="GO" id="GO:0003723">
    <property type="term" value="F:RNA binding"/>
    <property type="evidence" value="ECO:0007669"/>
    <property type="project" value="InterPro"/>
</dbReference>
<dbReference type="AlphaFoldDB" id="A0A840RWS1"/>
<evidence type="ECO:0000259" key="1">
    <source>
        <dbReference type="SMART" id="SM00955"/>
    </source>
</evidence>
<dbReference type="PANTHER" id="PTHR23355">
    <property type="entry name" value="RIBONUCLEASE"/>
    <property type="match status" value="1"/>
</dbReference>
<organism evidence="2 3">
    <name type="scientific">Glaciimonas immobilis</name>
    <dbReference type="NCBI Taxonomy" id="728004"/>
    <lineage>
        <taxon>Bacteria</taxon>
        <taxon>Pseudomonadati</taxon>
        <taxon>Pseudomonadota</taxon>
        <taxon>Betaproteobacteria</taxon>
        <taxon>Burkholderiales</taxon>
        <taxon>Oxalobacteraceae</taxon>
        <taxon>Glaciimonas</taxon>
    </lineage>
</organism>
<dbReference type="InterPro" id="IPR012340">
    <property type="entry name" value="NA-bd_OB-fold"/>
</dbReference>
<dbReference type="Proteomes" id="UP000571084">
    <property type="component" value="Unassembled WGS sequence"/>
</dbReference>
<dbReference type="SUPFAM" id="SSF50249">
    <property type="entry name" value="Nucleic acid-binding proteins"/>
    <property type="match status" value="1"/>
</dbReference>